<reference evidence="2 3" key="1">
    <citation type="submission" date="2018-05" db="EMBL/GenBank/DDBJ databases">
        <title>Genomic Encyclopedia of Type Strains, Phase IV (KMG-IV): sequencing the most valuable type-strain genomes for metagenomic binning, comparative biology and taxonomic classification.</title>
        <authorList>
            <person name="Goeker M."/>
        </authorList>
    </citation>
    <scope>NUCLEOTIDE SEQUENCE [LARGE SCALE GENOMIC DNA]</scope>
    <source>
        <strain evidence="2 3">DSM 19792</strain>
    </source>
</reference>
<evidence type="ECO:0000313" key="2">
    <source>
        <dbReference type="EMBL" id="PXX46974.1"/>
    </source>
</evidence>
<dbReference type="AlphaFoldDB" id="A0A318K103"/>
<keyword evidence="3" id="KW-1185">Reference proteome</keyword>
<protein>
    <submittedName>
        <fullName evidence="2">Uncharacterized protein</fullName>
    </submittedName>
</protein>
<dbReference type="RefSeq" id="WP_110253408.1">
    <property type="nucleotide sequence ID" value="NZ_QJKB01000001.1"/>
</dbReference>
<sequence>MATYTLLGQSRILQNAVRTTTMPYKLNYRENYSIPTVDAVPLVIENMEFIDRVEATSSKFTANGVWLDAVAERKFHTGDDEASRRAGADCQPDWNYKAQNDGRAAGEGEKLGNFNYGATGYLRVYDLLKLTGLPIEIASETARWIVRFGGGGYQLFSDAGKLYRNAEKGRWGLVWNTNFFSKQRTFYGEDQGDVANVESGINFGEFLRLSGIARQAGVRLDRENFGFNEPETSSWSGTLLEKPLDESGQFQQWSTRVLDDIERWRTEVSARNFQTEKAQIYERAQKLRRAEQQSEEEWTDTDDFPLNPVDTEGP</sequence>
<evidence type="ECO:0000256" key="1">
    <source>
        <dbReference type="SAM" id="MobiDB-lite"/>
    </source>
</evidence>
<dbReference type="EMBL" id="QJKB01000001">
    <property type="protein sequence ID" value="PXX46974.1"/>
    <property type="molecule type" value="Genomic_DNA"/>
</dbReference>
<feature type="region of interest" description="Disordered" evidence="1">
    <location>
        <begin position="286"/>
        <end position="314"/>
    </location>
</feature>
<dbReference type="Proteomes" id="UP000247792">
    <property type="component" value="Unassembled WGS sequence"/>
</dbReference>
<comment type="caution">
    <text evidence="2">The sequence shown here is derived from an EMBL/GenBank/DDBJ whole genome shotgun (WGS) entry which is preliminary data.</text>
</comment>
<name>A0A318K103_9BURK</name>
<organism evidence="2 3">
    <name type="scientific">Undibacterium pigrum</name>
    <dbReference type="NCBI Taxonomy" id="401470"/>
    <lineage>
        <taxon>Bacteria</taxon>
        <taxon>Pseudomonadati</taxon>
        <taxon>Pseudomonadota</taxon>
        <taxon>Betaproteobacteria</taxon>
        <taxon>Burkholderiales</taxon>
        <taxon>Oxalobacteraceae</taxon>
        <taxon>Undibacterium</taxon>
    </lineage>
</organism>
<gene>
    <name evidence="2" type="ORF">DFR42_101550</name>
</gene>
<proteinExistence type="predicted"/>
<evidence type="ECO:0000313" key="3">
    <source>
        <dbReference type="Proteomes" id="UP000247792"/>
    </source>
</evidence>
<accession>A0A318K103</accession>
<feature type="compositionally biased region" description="Acidic residues" evidence="1">
    <location>
        <begin position="293"/>
        <end position="303"/>
    </location>
</feature>